<keyword evidence="1" id="KW-0812">Transmembrane</keyword>
<evidence type="ECO:0000313" key="2">
    <source>
        <dbReference type="EMBL" id="UVC54079.1"/>
    </source>
</evidence>
<evidence type="ECO:0000256" key="1">
    <source>
        <dbReference type="SAM" id="Phobius"/>
    </source>
</evidence>
<protein>
    <submittedName>
        <fullName evidence="2">Uncharacterized protein</fullName>
    </submittedName>
</protein>
<dbReference type="EMBL" id="CP056065">
    <property type="protein sequence ID" value="UVC54079.1"/>
    <property type="molecule type" value="Genomic_DNA"/>
</dbReference>
<reference evidence="2" key="1">
    <citation type="submission" date="2022-07" db="EMBL/GenBank/DDBJ databases">
        <title>Evaluation of T. orientalis genome assembly methods using nanopore sequencing and analysis of variation between genomes.</title>
        <authorList>
            <person name="Yam J."/>
            <person name="Micallef M.L."/>
            <person name="Liu M."/>
            <person name="Djordjevic S.P."/>
            <person name="Bogema D.R."/>
            <person name="Jenkins C."/>
        </authorList>
    </citation>
    <scope>NUCLEOTIDE SEQUENCE</scope>
    <source>
        <strain evidence="2">Fish Creek</strain>
    </source>
</reference>
<keyword evidence="1" id="KW-0472">Membrane</keyword>
<dbReference type="Proteomes" id="UP000244803">
    <property type="component" value="Chromosome 1"/>
</dbReference>
<name>A0A976XJV4_THEOR</name>
<proteinExistence type="predicted"/>
<feature type="transmembrane region" description="Helical" evidence="1">
    <location>
        <begin position="54"/>
        <end position="72"/>
    </location>
</feature>
<evidence type="ECO:0000313" key="3">
    <source>
        <dbReference type="Proteomes" id="UP000244803"/>
    </source>
</evidence>
<gene>
    <name evidence="2" type="ORF">MACJ_003411</name>
</gene>
<keyword evidence="1" id="KW-1133">Transmembrane helix</keyword>
<sequence length="92" mass="10800">MILRHFGRNYTDCLIKNSSYRLTQHANHYTKSKYEATGFRKFLGPFWVYTTPGFLHNYALITGFFVLLYYPLDPLLLNVRKLKAEMDSKVGS</sequence>
<accession>A0A976XJV4</accession>
<dbReference type="AlphaFoldDB" id="A0A976XJV4"/>
<organism evidence="2 3">
    <name type="scientific">Theileria orientalis</name>
    <dbReference type="NCBI Taxonomy" id="68886"/>
    <lineage>
        <taxon>Eukaryota</taxon>
        <taxon>Sar</taxon>
        <taxon>Alveolata</taxon>
        <taxon>Apicomplexa</taxon>
        <taxon>Aconoidasida</taxon>
        <taxon>Piroplasmida</taxon>
        <taxon>Theileriidae</taxon>
        <taxon>Theileria</taxon>
    </lineage>
</organism>